<dbReference type="Pfam" id="PF13673">
    <property type="entry name" value="Acetyltransf_10"/>
    <property type="match status" value="1"/>
</dbReference>
<name>A0A1V2V226_9GAMM</name>
<keyword evidence="2" id="KW-0808">Transferase</keyword>
<organism evidence="2 3">
    <name type="scientific">Acinetobacter genomosp. 33YU</name>
    <dbReference type="NCBI Taxonomy" id="1675530"/>
    <lineage>
        <taxon>Bacteria</taxon>
        <taxon>Pseudomonadati</taxon>
        <taxon>Pseudomonadota</taxon>
        <taxon>Gammaproteobacteria</taxon>
        <taxon>Moraxellales</taxon>
        <taxon>Moraxellaceae</taxon>
        <taxon>Acinetobacter</taxon>
    </lineage>
</organism>
<proteinExistence type="predicted"/>
<dbReference type="InterPro" id="IPR000182">
    <property type="entry name" value="GNAT_dom"/>
</dbReference>
<accession>A0A1V2V226</accession>
<dbReference type="PROSITE" id="PS51186">
    <property type="entry name" value="GNAT"/>
    <property type="match status" value="1"/>
</dbReference>
<dbReference type="SUPFAM" id="SSF55729">
    <property type="entry name" value="Acyl-CoA N-acyltransferases (Nat)"/>
    <property type="match status" value="1"/>
</dbReference>
<dbReference type="InterPro" id="IPR016181">
    <property type="entry name" value="Acyl_CoA_acyltransferase"/>
</dbReference>
<dbReference type="CDD" id="cd04301">
    <property type="entry name" value="NAT_SF"/>
    <property type="match status" value="1"/>
</dbReference>
<evidence type="ECO:0000313" key="2">
    <source>
        <dbReference type="EMBL" id="ONN56244.1"/>
    </source>
</evidence>
<keyword evidence="3" id="KW-1185">Reference proteome</keyword>
<feature type="domain" description="N-acetyltransferase" evidence="1">
    <location>
        <begin position="51"/>
        <end position="195"/>
    </location>
</feature>
<dbReference type="EMBL" id="LFZS01000001">
    <property type="protein sequence ID" value="ONN56244.1"/>
    <property type="molecule type" value="Genomic_DNA"/>
</dbReference>
<evidence type="ECO:0000259" key="1">
    <source>
        <dbReference type="PROSITE" id="PS51186"/>
    </source>
</evidence>
<reference evidence="2 3" key="1">
    <citation type="submission" date="2015-07" db="EMBL/GenBank/DDBJ databases">
        <title>Acinetobacter yuneri, a novel member of Acinetobacter calcoaceticus-Acinetobacter baumannii complex isolated from clinical specimen.</title>
        <authorList>
            <person name="Yu Y."/>
        </authorList>
    </citation>
    <scope>NUCLEOTIDE SEQUENCE [LARGE SCALE GENOMIC DNA]</scope>
    <source>
        <strain evidence="2 3">A362</strain>
    </source>
</reference>
<dbReference type="AlphaFoldDB" id="A0A1V2V226"/>
<protein>
    <submittedName>
        <fullName evidence="2">GCN5 family acetyltransferase</fullName>
    </submittedName>
</protein>
<evidence type="ECO:0000313" key="3">
    <source>
        <dbReference type="Proteomes" id="UP000189376"/>
    </source>
</evidence>
<dbReference type="GO" id="GO:0016747">
    <property type="term" value="F:acyltransferase activity, transferring groups other than amino-acyl groups"/>
    <property type="evidence" value="ECO:0007669"/>
    <property type="project" value="InterPro"/>
</dbReference>
<dbReference type="Gene3D" id="3.40.630.30">
    <property type="match status" value="1"/>
</dbReference>
<gene>
    <name evidence="2" type="ORF">AC058_00880</name>
</gene>
<sequence length="195" mass="22476">MSKHVYGHVCSYFKENKISIFLRPLQYTEIDLIWQHISRRELITQLYIQKQEQLELTDCFYDVENWDAYHLENDPPKLKGLYQQGASFVGAFNTSEKLVGISVVSDQHIADYPDAKLLQYFYVDADQQGQGIGAKLMQAAKESAKQLGALQLYISATPSKRTVDFYIKHGSVVLGHPDQHLWELEPEDIHLLFLL</sequence>
<dbReference type="Proteomes" id="UP000189376">
    <property type="component" value="Unassembled WGS sequence"/>
</dbReference>
<comment type="caution">
    <text evidence="2">The sequence shown here is derived from an EMBL/GenBank/DDBJ whole genome shotgun (WGS) entry which is preliminary data.</text>
</comment>